<evidence type="ECO:0000313" key="3">
    <source>
        <dbReference type="Proteomes" id="UP001051844"/>
    </source>
</evidence>
<reference evidence="2" key="1">
    <citation type="submission" date="2022-09" db="EMBL/GenBank/DDBJ databases">
        <title>Whole genome shotgun sequence of Streptomyces albidoflavus NBRC 12854.</title>
        <authorList>
            <person name="Komaki H."/>
            <person name="Tamura T."/>
        </authorList>
    </citation>
    <scope>NUCLEOTIDE SEQUENCE</scope>
    <source>
        <strain evidence="2">NBRC 12854</strain>
    </source>
</reference>
<accession>A0AA37BYD5</accession>
<sequence length="126" mass="13135">MVRLPGGGAGGGTGRRGAAGAAARPLGGAAGVAIRDGAGRWLLHAGDAYLYHGEIERTPPSAHPAFAPVQQGAQTDAEAVRATRERLRALRRDHGDRVTVFSAHDPWEWARLKTPTPLPAPAHPGD</sequence>
<dbReference type="EMBL" id="BNDZ01000005">
    <property type="protein sequence ID" value="GHI45988.1"/>
    <property type="molecule type" value="Genomic_DNA"/>
</dbReference>
<comment type="caution">
    <text evidence="2">The sequence shown here is derived from an EMBL/GenBank/DDBJ whole genome shotgun (WGS) entry which is preliminary data.</text>
</comment>
<evidence type="ECO:0000256" key="1">
    <source>
        <dbReference type="SAM" id="MobiDB-lite"/>
    </source>
</evidence>
<evidence type="ECO:0000313" key="2">
    <source>
        <dbReference type="EMBL" id="GHI45988.1"/>
    </source>
</evidence>
<protein>
    <submittedName>
        <fullName evidence="2">Uncharacterized protein</fullName>
    </submittedName>
</protein>
<feature type="compositionally biased region" description="Gly residues" evidence="1">
    <location>
        <begin position="1"/>
        <end position="17"/>
    </location>
</feature>
<dbReference type="AlphaFoldDB" id="A0AA37BYD5"/>
<dbReference type="RefSeq" id="WP_226660369.1">
    <property type="nucleotide sequence ID" value="NC_020990.1"/>
</dbReference>
<dbReference type="Proteomes" id="UP001051844">
    <property type="component" value="Unassembled WGS sequence"/>
</dbReference>
<organism evidence="2 3">
    <name type="scientific">Streptomyces albidoflavus</name>
    <dbReference type="NCBI Taxonomy" id="1886"/>
    <lineage>
        <taxon>Bacteria</taxon>
        <taxon>Bacillati</taxon>
        <taxon>Actinomycetota</taxon>
        <taxon>Actinomycetes</taxon>
        <taxon>Kitasatosporales</taxon>
        <taxon>Streptomycetaceae</taxon>
        <taxon>Streptomyces</taxon>
        <taxon>Streptomyces albidoflavus group</taxon>
    </lineage>
</organism>
<feature type="region of interest" description="Disordered" evidence="1">
    <location>
        <begin position="1"/>
        <end position="24"/>
    </location>
</feature>
<name>A0AA37BYD5_9ACTN</name>
<dbReference type="InterPro" id="IPR036866">
    <property type="entry name" value="RibonucZ/Hydroxyglut_hydro"/>
</dbReference>
<dbReference type="Gene3D" id="3.60.15.10">
    <property type="entry name" value="Ribonuclease Z/Hydroxyacylglutathione hydrolase-like"/>
    <property type="match status" value="1"/>
</dbReference>
<proteinExistence type="predicted"/>
<gene>
    <name evidence="2" type="ORF">ScoT_21620</name>
</gene>